<organism evidence="7 8">
    <name type="scientific">Artemisia annua</name>
    <name type="common">Sweet wormwood</name>
    <dbReference type="NCBI Taxonomy" id="35608"/>
    <lineage>
        <taxon>Eukaryota</taxon>
        <taxon>Viridiplantae</taxon>
        <taxon>Streptophyta</taxon>
        <taxon>Embryophyta</taxon>
        <taxon>Tracheophyta</taxon>
        <taxon>Spermatophyta</taxon>
        <taxon>Magnoliopsida</taxon>
        <taxon>eudicotyledons</taxon>
        <taxon>Gunneridae</taxon>
        <taxon>Pentapetalae</taxon>
        <taxon>asterids</taxon>
        <taxon>campanulids</taxon>
        <taxon>Asterales</taxon>
        <taxon>Asteraceae</taxon>
        <taxon>Asteroideae</taxon>
        <taxon>Anthemideae</taxon>
        <taxon>Artemisiinae</taxon>
        <taxon>Artemisia</taxon>
    </lineage>
</organism>
<evidence type="ECO:0000313" key="7">
    <source>
        <dbReference type="EMBL" id="PWA65613.1"/>
    </source>
</evidence>
<proteinExistence type="predicted"/>
<evidence type="ECO:0000256" key="3">
    <source>
        <dbReference type="ARBA" id="ARBA00022833"/>
    </source>
</evidence>
<keyword evidence="2 4" id="KW-0863">Zinc-finger</keyword>
<dbReference type="GO" id="GO:0008270">
    <property type="term" value="F:zinc ion binding"/>
    <property type="evidence" value="ECO:0007669"/>
    <property type="project" value="UniProtKB-KW"/>
</dbReference>
<dbReference type="PANTHER" id="PTHR23272:SF193">
    <property type="entry name" value="OS07G0624100 PROTEIN"/>
    <property type="match status" value="1"/>
</dbReference>
<name>A0A2U1MWG8_ARTAN</name>
<dbReference type="Pfam" id="PF14372">
    <property type="entry name" value="hAT-like_RNase-H"/>
    <property type="match status" value="1"/>
</dbReference>
<dbReference type="InterPro" id="IPR025525">
    <property type="entry name" value="hAT-like_transposase_RNase-H"/>
</dbReference>
<protein>
    <submittedName>
        <fullName evidence="7">Zinc finger BED domain-containing protein RICESLEEPER 1</fullName>
    </submittedName>
</protein>
<dbReference type="PROSITE" id="PS50808">
    <property type="entry name" value="ZF_BED"/>
    <property type="match status" value="1"/>
</dbReference>
<dbReference type="InterPro" id="IPR012337">
    <property type="entry name" value="RNaseH-like_sf"/>
</dbReference>
<dbReference type="EMBL" id="PKPP01004186">
    <property type="protein sequence ID" value="PWA65613.1"/>
    <property type="molecule type" value="Genomic_DNA"/>
</dbReference>
<feature type="region of interest" description="Disordered" evidence="5">
    <location>
        <begin position="264"/>
        <end position="286"/>
    </location>
</feature>
<dbReference type="SMART" id="SM00614">
    <property type="entry name" value="ZnF_BED"/>
    <property type="match status" value="1"/>
</dbReference>
<dbReference type="InterPro" id="IPR003656">
    <property type="entry name" value="Znf_BED"/>
</dbReference>
<keyword evidence="1" id="KW-0479">Metal-binding</keyword>
<dbReference type="AlphaFoldDB" id="A0A2U1MWG8"/>
<evidence type="ECO:0000256" key="5">
    <source>
        <dbReference type="SAM" id="MobiDB-lite"/>
    </source>
</evidence>
<evidence type="ECO:0000256" key="1">
    <source>
        <dbReference type="ARBA" id="ARBA00022723"/>
    </source>
</evidence>
<feature type="region of interest" description="Disordered" evidence="5">
    <location>
        <begin position="1"/>
        <end position="33"/>
    </location>
</feature>
<keyword evidence="3" id="KW-0862">Zinc</keyword>
<reference evidence="7 8" key="1">
    <citation type="journal article" date="2018" name="Mol. Plant">
        <title>The genome of Artemisia annua provides insight into the evolution of Asteraceae family and artemisinin biosynthesis.</title>
        <authorList>
            <person name="Shen Q."/>
            <person name="Zhang L."/>
            <person name="Liao Z."/>
            <person name="Wang S."/>
            <person name="Yan T."/>
            <person name="Shi P."/>
            <person name="Liu M."/>
            <person name="Fu X."/>
            <person name="Pan Q."/>
            <person name="Wang Y."/>
            <person name="Lv Z."/>
            <person name="Lu X."/>
            <person name="Zhang F."/>
            <person name="Jiang W."/>
            <person name="Ma Y."/>
            <person name="Chen M."/>
            <person name="Hao X."/>
            <person name="Li L."/>
            <person name="Tang Y."/>
            <person name="Lv G."/>
            <person name="Zhou Y."/>
            <person name="Sun X."/>
            <person name="Brodelius P.E."/>
            <person name="Rose J.K.C."/>
            <person name="Tang K."/>
        </authorList>
    </citation>
    <scope>NUCLEOTIDE SEQUENCE [LARGE SCALE GENOMIC DNA]</scope>
    <source>
        <strain evidence="8">cv. Huhao1</strain>
        <tissue evidence="7">Leaf</tissue>
    </source>
</reference>
<dbReference type="SUPFAM" id="SSF57667">
    <property type="entry name" value="beta-beta-alpha zinc fingers"/>
    <property type="match status" value="1"/>
</dbReference>
<dbReference type="GO" id="GO:0003677">
    <property type="term" value="F:DNA binding"/>
    <property type="evidence" value="ECO:0007669"/>
    <property type="project" value="InterPro"/>
</dbReference>
<dbReference type="Proteomes" id="UP000245207">
    <property type="component" value="Unassembled WGS sequence"/>
</dbReference>
<evidence type="ECO:0000256" key="2">
    <source>
        <dbReference type="ARBA" id="ARBA00022771"/>
    </source>
</evidence>
<dbReference type="OrthoDB" id="1714351at2759"/>
<gene>
    <name evidence="7" type="ORF">CTI12_AA331570</name>
</gene>
<feature type="compositionally biased region" description="Low complexity" evidence="5">
    <location>
        <begin position="267"/>
        <end position="280"/>
    </location>
</feature>
<keyword evidence="8" id="KW-1185">Reference proteome</keyword>
<evidence type="ECO:0000259" key="6">
    <source>
        <dbReference type="PROSITE" id="PS50808"/>
    </source>
</evidence>
<feature type="region of interest" description="Disordered" evidence="5">
    <location>
        <begin position="113"/>
        <end position="138"/>
    </location>
</feature>
<dbReference type="SUPFAM" id="SSF53098">
    <property type="entry name" value="Ribonuclease H-like"/>
    <property type="match status" value="1"/>
</dbReference>
<evidence type="ECO:0000256" key="4">
    <source>
        <dbReference type="PROSITE-ProRule" id="PRU00027"/>
    </source>
</evidence>
<comment type="caution">
    <text evidence="7">The sequence shown here is derived from an EMBL/GenBank/DDBJ whole genome shotgun (WGS) entry which is preliminary data.</text>
</comment>
<feature type="domain" description="BED-type" evidence="6">
    <location>
        <begin position="32"/>
        <end position="90"/>
    </location>
</feature>
<accession>A0A2U1MWG8</accession>
<dbReference type="InterPro" id="IPR036236">
    <property type="entry name" value="Znf_C2H2_sf"/>
</dbReference>
<dbReference type="PANTHER" id="PTHR23272">
    <property type="entry name" value="BED FINGER-RELATED"/>
    <property type="match status" value="1"/>
</dbReference>
<sequence length="361" mass="41505">MSDPMEEQSTEGGEALGSTNRNLNRGKRKECKERSEIWAHYDKFTDKDGKLRALCKYCKLHHYSGDTSHGTSNLWGHYRKCTHNPNREDDTQTHLELNTSKDVETGEKEDYVYTRDLREGDGEEDEDGKKKGPPGIPESKDWANARLLVVFLKHFYDMTLRVSGTKYITSNSYLECINCLDTVLKRCFLTKDNDLKCMSVEMMKKFDKYWGDTKKFNMLVFIASVFDPRTKFEYLKVNLCSMYGTQEGNDDGNERIYSDQHLKNATSSSHISPNQSSSTSKECSDTTSFGVFEDTIETIRKKNMAEVKRRKAESGVAKETKTELDRYLTEEIEGDSAYFESDNFTVLEMRNMSIESSAGNY</sequence>
<evidence type="ECO:0000313" key="8">
    <source>
        <dbReference type="Proteomes" id="UP000245207"/>
    </source>
</evidence>